<evidence type="ECO:0000259" key="3">
    <source>
        <dbReference type="PROSITE" id="PS51186"/>
    </source>
</evidence>
<feature type="domain" description="N-acetyltransferase" evidence="3">
    <location>
        <begin position="4"/>
        <end position="155"/>
    </location>
</feature>
<comment type="caution">
    <text evidence="4">The sequence shown here is derived from an EMBL/GenBank/DDBJ whole genome shotgun (WGS) entry which is preliminary data.</text>
</comment>
<dbReference type="PANTHER" id="PTHR43877:SF2">
    <property type="entry name" value="AMINOALKYLPHOSPHONATE N-ACETYLTRANSFERASE-RELATED"/>
    <property type="match status" value="1"/>
</dbReference>
<evidence type="ECO:0000313" key="4">
    <source>
        <dbReference type="EMBL" id="RID99933.1"/>
    </source>
</evidence>
<evidence type="ECO:0000256" key="1">
    <source>
        <dbReference type="ARBA" id="ARBA00022679"/>
    </source>
</evidence>
<keyword evidence="5" id="KW-1185">Reference proteome</keyword>
<evidence type="ECO:0000313" key="5">
    <source>
        <dbReference type="Proteomes" id="UP000266302"/>
    </source>
</evidence>
<dbReference type="InterPro" id="IPR000182">
    <property type="entry name" value="GNAT_dom"/>
</dbReference>
<reference evidence="4 5" key="1">
    <citation type="submission" date="2018-09" db="EMBL/GenBank/DDBJ databases">
        <title>Draft genome of Simplicispira sp. NY-02.</title>
        <authorList>
            <person name="Im W.T."/>
        </authorList>
    </citation>
    <scope>NUCLEOTIDE SEQUENCE [LARGE SCALE GENOMIC DNA]</scope>
    <source>
        <strain evidence="4 5">NY-02</strain>
    </source>
</reference>
<evidence type="ECO:0000256" key="2">
    <source>
        <dbReference type="ARBA" id="ARBA00023315"/>
    </source>
</evidence>
<keyword evidence="1 4" id="KW-0808">Transferase</keyword>
<accession>A0A398CM09</accession>
<dbReference type="AlphaFoldDB" id="A0A398CM09"/>
<dbReference type="EMBL" id="QXJC01000001">
    <property type="protein sequence ID" value="RID99933.1"/>
    <property type="molecule type" value="Genomic_DNA"/>
</dbReference>
<dbReference type="SUPFAM" id="SSF55729">
    <property type="entry name" value="Acyl-CoA N-acyltransferases (Nat)"/>
    <property type="match status" value="1"/>
</dbReference>
<dbReference type="InterPro" id="IPR016181">
    <property type="entry name" value="Acyl_CoA_acyltransferase"/>
</dbReference>
<organism evidence="4 5">
    <name type="scientific">Simplicispira hankyongi</name>
    <dbReference type="NCBI Taxonomy" id="2315688"/>
    <lineage>
        <taxon>Bacteria</taxon>
        <taxon>Pseudomonadati</taxon>
        <taxon>Pseudomonadota</taxon>
        <taxon>Betaproteobacteria</taxon>
        <taxon>Burkholderiales</taxon>
        <taxon>Comamonadaceae</taxon>
        <taxon>Simplicispira</taxon>
    </lineage>
</organism>
<dbReference type="OrthoDB" id="9792929at2"/>
<keyword evidence="2" id="KW-0012">Acyltransferase</keyword>
<protein>
    <submittedName>
        <fullName evidence="4">GNAT family N-acetyltransferase</fullName>
    </submittedName>
</protein>
<proteinExistence type="predicted"/>
<dbReference type="Pfam" id="PF00583">
    <property type="entry name" value="Acetyltransf_1"/>
    <property type="match status" value="1"/>
</dbReference>
<name>A0A398CM09_9BURK</name>
<dbReference type="CDD" id="cd04301">
    <property type="entry name" value="NAT_SF"/>
    <property type="match status" value="1"/>
</dbReference>
<dbReference type="GO" id="GO:0016747">
    <property type="term" value="F:acyltransferase activity, transferring groups other than amino-acyl groups"/>
    <property type="evidence" value="ECO:0007669"/>
    <property type="project" value="InterPro"/>
</dbReference>
<dbReference type="InterPro" id="IPR050832">
    <property type="entry name" value="Bact_Acetyltransf"/>
</dbReference>
<dbReference type="PROSITE" id="PS51186">
    <property type="entry name" value="GNAT"/>
    <property type="match status" value="1"/>
</dbReference>
<dbReference type="RefSeq" id="WP_119108376.1">
    <property type="nucleotide sequence ID" value="NZ_QXJC01000001.1"/>
</dbReference>
<dbReference type="Gene3D" id="3.40.630.30">
    <property type="match status" value="1"/>
</dbReference>
<dbReference type="PANTHER" id="PTHR43877">
    <property type="entry name" value="AMINOALKYLPHOSPHONATE N-ACETYLTRANSFERASE-RELATED-RELATED"/>
    <property type="match status" value="1"/>
</dbReference>
<dbReference type="Proteomes" id="UP000266302">
    <property type="component" value="Unassembled WGS sequence"/>
</dbReference>
<gene>
    <name evidence="4" type="ORF">D3F03_06040</name>
</gene>
<sequence length="155" mass="16747">MNTLTVRQAVLSDLDALVALFDRYRQFYGRESDAGAARAFLSARFNHGESVLFIALEGDRPVGFTQLYPSFSSVSLARIFVLNDLFVEASARRKGVAACLMSAAVAFAKAVGAVRLSLSTAVTNKTAQALYASAGWKCNEQFLVYELPIPTQAGL</sequence>